<dbReference type="GeneID" id="61529424"/>
<keyword evidence="2" id="KW-1185">Reference proteome</keyword>
<protein>
    <submittedName>
        <fullName evidence="1">Uncharacterized protein</fullName>
    </submittedName>
</protein>
<reference evidence="2" key="1">
    <citation type="submission" date="2016-06" db="EMBL/GenBank/DDBJ databases">
        <authorList>
            <person name="Xu Y."/>
            <person name="Nagy A."/>
            <person name="Yan X."/>
            <person name="Kim S.W."/>
            <person name="Haley B."/>
            <person name="Liu N.T."/>
            <person name="Nou X."/>
        </authorList>
    </citation>
    <scope>NUCLEOTIDE SEQUENCE [LARGE SCALE GENOMIC DNA]</scope>
    <source>
        <strain evidence="2">ATCC 49129</strain>
    </source>
</reference>
<dbReference type="Proteomes" id="UP000078572">
    <property type="component" value="Chromosome 2"/>
</dbReference>
<evidence type="ECO:0000313" key="2">
    <source>
        <dbReference type="Proteomes" id="UP000078572"/>
    </source>
</evidence>
<name>A0A192A6G3_9RALS</name>
<organism evidence="1 2">
    <name type="scientific">Ralstonia insidiosa</name>
    <dbReference type="NCBI Taxonomy" id="190721"/>
    <lineage>
        <taxon>Bacteria</taxon>
        <taxon>Pseudomonadati</taxon>
        <taxon>Pseudomonadota</taxon>
        <taxon>Betaproteobacteria</taxon>
        <taxon>Burkholderiales</taxon>
        <taxon>Burkholderiaceae</taxon>
        <taxon>Ralstonia</taxon>
    </lineage>
</organism>
<dbReference type="EMBL" id="CP016023">
    <property type="protein sequence ID" value="ANJ75841.1"/>
    <property type="molecule type" value="Genomic_DNA"/>
</dbReference>
<gene>
    <name evidence="1" type="ORF">A9Y76_25600</name>
</gene>
<accession>A0A192A6G3</accession>
<sequence>MTRESLKQAHSRAYWYLAMGIGGIALTAYTIDRIAAALNSLANPLTFVVMLVLAACLFVVATCAGFGLAFLFSKRFVAEVRCDGSTFTLISASGLPLVRADAVRVIKRMGNPFEIPPPEEDLFTIFSADKRWWICPSAGYAPGLVAEKRT</sequence>
<dbReference type="RefSeq" id="WP_064808700.1">
    <property type="nucleotide sequence ID" value="NZ_CP016023.1"/>
</dbReference>
<dbReference type="AlphaFoldDB" id="A0A192A6G3"/>
<proteinExistence type="predicted"/>
<evidence type="ECO:0000313" key="1">
    <source>
        <dbReference type="EMBL" id="ANJ75841.1"/>
    </source>
</evidence>